<dbReference type="PANTHER" id="PTHR12652:SF47">
    <property type="entry name" value="PEROXISOMAL MEMBRANE PROTEIN 11A"/>
    <property type="match status" value="1"/>
</dbReference>
<dbReference type="InterPro" id="IPR008733">
    <property type="entry name" value="PEX11"/>
</dbReference>
<dbReference type="Pfam" id="PF05648">
    <property type="entry name" value="PEX11"/>
    <property type="match status" value="1"/>
</dbReference>
<sequence>MEAKPPEKRMANPKPKPKDFLNHLETYLAKRDGVDKLLKICRYTTKILLASSLLPETNPLTHRLKSFESSVGVSRKAFRLGKFVQDINALRSSRWDSNRDLALLILAYGGEGLYYFVEQFIWLSKSGLIDAKWLQKMSAWAELVGYVGSVSLKLRDLRKIKEEEVCIASTIEISVTRGIGYEGEEEKMRKLKEKKTLKMLSVLQDLADGLMTIADLRDGQGVLSAPSVIASAGLFSAIISTHKNWVSC</sequence>
<keyword evidence="7" id="KW-0576">Peroxisome</keyword>
<accession>A0ABC8KU90</accession>
<dbReference type="PANTHER" id="PTHR12652">
    <property type="entry name" value="PEROXISOMAL BIOGENESIS FACTOR 11"/>
    <property type="match status" value="1"/>
</dbReference>
<dbReference type="AlphaFoldDB" id="A0ABC8KU90"/>
<dbReference type="Proteomes" id="UP001642260">
    <property type="component" value="Unassembled WGS sequence"/>
</dbReference>
<evidence type="ECO:0000256" key="2">
    <source>
        <dbReference type="ARBA" id="ARBA00004585"/>
    </source>
</evidence>
<evidence type="ECO:0000256" key="6">
    <source>
        <dbReference type="ARBA" id="ARBA00023136"/>
    </source>
</evidence>
<name>A0ABC8KU90_ERUVS</name>
<evidence type="ECO:0000313" key="8">
    <source>
        <dbReference type="EMBL" id="CAH8362802.1"/>
    </source>
</evidence>
<comment type="subcellular location">
    <subcellularLocation>
        <location evidence="2">Peroxisome membrane</location>
        <topology evidence="2">Multi-pass membrane protein</topology>
    </subcellularLocation>
</comment>
<proteinExistence type="inferred from homology"/>
<dbReference type="GO" id="GO:0016559">
    <property type="term" value="P:peroxisome fission"/>
    <property type="evidence" value="ECO:0007669"/>
    <property type="project" value="UniProtKB-ARBA"/>
</dbReference>
<comment type="caution">
    <text evidence="8">The sequence shown here is derived from an EMBL/GenBank/DDBJ whole genome shotgun (WGS) entry which is preliminary data.</text>
</comment>
<evidence type="ECO:0000313" key="9">
    <source>
        <dbReference type="Proteomes" id="UP001642260"/>
    </source>
</evidence>
<evidence type="ECO:0000256" key="7">
    <source>
        <dbReference type="ARBA" id="ARBA00023140"/>
    </source>
</evidence>
<reference evidence="8 9" key="1">
    <citation type="submission" date="2022-03" db="EMBL/GenBank/DDBJ databases">
        <authorList>
            <person name="Macdonald S."/>
            <person name="Ahmed S."/>
            <person name="Newling K."/>
        </authorList>
    </citation>
    <scope>NUCLEOTIDE SEQUENCE [LARGE SCALE GENOMIC DNA]</scope>
</reference>
<comment type="subunit">
    <text evidence="4">Homooligomer. Interacts with ARC5 and FIS1B on peroxisomes.</text>
</comment>
<evidence type="ECO:0000256" key="4">
    <source>
        <dbReference type="ARBA" id="ARBA00011340"/>
    </source>
</evidence>
<keyword evidence="6" id="KW-0472">Membrane</keyword>
<evidence type="ECO:0000256" key="5">
    <source>
        <dbReference type="ARBA" id="ARBA00022593"/>
    </source>
</evidence>
<dbReference type="EMBL" id="CAKOAT010341820">
    <property type="protein sequence ID" value="CAH8362802.1"/>
    <property type="molecule type" value="Genomic_DNA"/>
</dbReference>
<dbReference type="GO" id="GO:0005778">
    <property type="term" value="C:peroxisomal membrane"/>
    <property type="evidence" value="ECO:0007669"/>
    <property type="project" value="UniProtKB-SubCell"/>
</dbReference>
<keyword evidence="9" id="KW-1185">Reference proteome</keyword>
<dbReference type="GO" id="GO:0042802">
    <property type="term" value="F:identical protein binding"/>
    <property type="evidence" value="ECO:0007669"/>
    <property type="project" value="UniProtKB-ARBA"/>
</dbReference>
<evidence type="ECO:0000256" key="3">
    <source>
        <dbReference type="ARBA" id="ARBA00008194"/>
    </source>
</evidence>
<evidence type="ECO:0000256" key="1">
    <source>
        <dbReference type="ARBA" id="ARBA00002503"/>
    </source>
</evidence>
<evidence type="ECO:0008006" key="10">
    <source>
        <dbReference type="Google" id="ProtNLM"/>
    </source>
</evidence>
<keyword evidence="5" id="KW-0962">Peroxisome biogenesis</keyword>
<gene>
    <name evidence="8" type="ORF">ERUC_LOCUS28558</name>
</gene>
<comment type="similarity">
    <text evidence="3">Belongs to the peroxin-11 family.</text>
</comment>
<organism evidence="8 9">
    <name type="scientific">Eruca vesicaria subsp. sativa</name>
    <name type="common">Garden rocket</name>
    <name type="synonym">Eruca sativa</name>
    <dbReference type="NCBI Taxonomy" id="29727"/>
    <lineage>
        <taxon>Eukaryota</taxon>
        <taxon>Viridiplantae</taxon>
        <taxon>Streptophyta</taxon>
        <taxon>Embryophyta</taxon>
        <taxon>Tracheophyta</taxon>
        <taxon>Spermatophyta</taxon>
        <taxon>Magnoliopsida</taxon>
        <taxon>eudicotyledons</taxon>
        <taxon>Gunneridae</taxon>
        <taxon>Pentapetalae</taxon>
        <taxon>rosids</taxon>
        <taxon>malvids</taxon>
        <taxon>Brassicales</taxon>
        <taxon>Brassicaceae</taxon>
        <taxon>Brassiceae</taxon>
        <taxon>Eruca</taxon>
    </lineage>
</organism>
<dbReference type="GO" id="GO:0044375">
    <property type="term" value="P:regulation of peroxisome size"/>
    <property type="evidence" value="ECO:0007669"/>
    <property type="project" value="UniProtKB-ARBA"/>
</dbReference>
<protein>
    <recommendedName>
        <fullName evidence="10">Peroxisomal membrane protein 11A</fullName>
    </recommendedName>
</protein>
<comment type="function">
    <text evidence="1">Involved in peroxisomal proliferation. Promotes peroxisomal duplication, aggregation or elongation without fission.</text>
</comment>